<dbReference type="EC" id="2.7.13.3" evidence="2"/>
<dbReference type="Gene3D" id="1.20.5.1930">
    <property type="match status" value="1"/>
</dbReference>
<evidence type="ECO:0000256" key="3">
    <source>
        <dbReference type="ARBA" id="ARBA00022553"/>
    </source>
</evidence>
<dbReference type="PANTHER" id="PTHR24421:SF10">
    <property type="entry name" value="NITRATE_NITRITE SENSOR PROTEIN NARQ"/>
    <property type="match status" value="1"/>
</dbReference>
<proteinExistence type="predicted"/>
<feature type="transmembrane region" description="Helical" evidence="9">
    <location>
        <begin position="121"/>
        <end position="152"/>
    </location>
</feature>
<feature type="domain" description="Histidine kinase/HSP90-like ATPase" evidence="10">
    <location>
        <begin position="333"/>
        <end position="423"/>
    </location>
</feature>
<dbReference type="EMBL" id="JBHSXS010000023">
    <property type="protein sequence ID" value="MFC6883997.1"/>
    <property type="molecule type" value="Genomic_DNA"/>
</dbReference>
<evidence type="ECO:0000256" key="8">
    <source>
        <dbReference type="ARBA" id="ARBA00023012"/>
    </source>
</evidence>
<evidence type="ECO:0000259" key="10">
    <source>
        <dbReference type="SMART" id="SM00387"/>
    </source>
</evidence>
<evidence type="ECO:0000313" key="11">
    <source>
        <dbReference type="EMBL" id="MFC6883997.1"/>
    </source>
</evidence>
<dbReference type="InterPro" id="IPR036890">
    <property type="entry name" value="HATPase_C_sf"/>
</dbReference>
<evidence type="ECO:0000313" key="12">
    <source>
        <dbReference type="Proteomes" id="UP001596380"/>
    </source>
</evidence>
<evidence type="ECO:0000256" key="7">
    <source>
        <dbReference type="ARBA" id="ARBA00022840"/>
    </source>
</evidence>
<sequence>MASISPARRALARAPWSRGAWRDTAFAVSGVPLQCAGWTILGAPWAFFAPEDMTMVALVAVVSCALLLLVIRPLTAAQRERCWAMLGLEIPRLDAVDGADGGRLGVLRDLRSPELWRVLRYHLLAGPLLAFGGLATVTAWTGAFLLGGLGAYAWALPDSSPLSLTTHATRTAALTAVGVALLAAAPWIAAAVRGLDVRAAVAYLGPDRAKELERRVEDLAEKRASVVDAADIERRRIERDLHDGAQQRLVSLAMNLGLARETLTGVPGPAMQVIVEAHEEAKEALTELRNLIRGLHPAVLEDRGLDAALSGVAARVPLPVRLRVEIEPRVSSTVEAVAYFVVSEALTNVVKHARATGVTVTVARRGAVLRVLVADDGVGGADPSRGTGLNGLARRVESVDGTFRITSPAGGPTTVTVELPCAL</sequence>
<gene>
    <name evidence="11" type="ORF">ACFQKB_29850</name>
</gene>
<comment type="catalytic activity">
    <reaction evidence="1">
        <text>ATP + protein L-histidine = ADP + protein N-phospho-L-histidine.</text>
        <dbReference type="EC" id="2.7.13.3"/>
    </reaction>
</comment>
<dbReference type="CDD" id="cd16917">
    <property type="entry name" value="HATPase_UhpB-NarQ-NarX-like"/>
    <property type="match status" value="1"/>
</dbReference>
<keyword evidence="3" id="KW-0597">Phosphoprotein</keyword>
<dbReference type="InterPro" id="IPR003594">
    <property type="entry name" value="HATPase_dom"/>
</dbReference>
<keyword evidence="7" id="KW-0067">ATP-binding</keyword>
<name>A0ABW2CQA4_9ACTN</name>
<evidence type="ECO:0000256" key="9">
    <source>
        <dbReference type="SAM" id="Phobius"/>
    </source>
</evidence>
<evidence type="ECO:0000256" key="6">
    <source>
        <dbReference type="ARBA" id="ARBA00022777"/>
    </source>
</evidence>
<feature type="transmembrane region" description="Helical" evidence="9">
    <location>
        <begin position="172"/>
        <end position="192"/>
    </location>
</feature>
<keyword evidence="9" id="KW-0812">Transmembrane</keyword>
<dbReference type="Pfam" id="PF07730">
    <property type="entry name" value="HisKA_3"/>
    <property type="match status" value="1"/>
</dbReference>
<feature type="transmembrane region" description="Helical" evidence="9">
    <location>
        <begin position="25"/>
        <end position="47"/>
    </location>
</feature>
<evidence type="ECO:0000256" key="1">
    <source>
        <dbReference type="ARBA" id="ARBA00000085"/>
    </source>
</evidence>
<dbReference type="Proteomes" id="UP001596380">
    <property type="component" value="Unassembled WGS sequence"/>
</dbReference>
<protein>
    <recommendedName>
        <fullName evidence="2">histidine kinase</fullName>
        <ecNumber evidence="2">2.7.13.3</ecNumber>
    </recommendedName>
</protein>
<reference evidence="12" key="1">
    <citation type="journal article" date="2019" name="Int. J. Syst. Evol. Microbiol.">
        <title>The Global Catalogue of Microorganisms (GCM) 10K type strain sequencing project: providing services to taxonomists for standard genome sequencing and annotation.</title>
        <authorList>
            <consortium name="The Broad Institute Genomics Platform"/>
            <consortium name="The Broad Institute Genome Sequencing Center for Infectious Disease"/>
            <person name="Wu L."/>
            <person name="Ma J."/>
        </authorList>
    </citation>
    <scope>NUCLEOTIDE SEQUENCE [LARGE SCALE GENOMIC DNA]</scope>
    <source>
        <strain evidence="12">JCM 3369</strain>
    </source>
</reference>
<keyword evidence="5" id="KW-0547">Nucleotide-binding</keyword>
<dbReference type="Pfam" id="PF13796">
    <property type="entry name" value="Sensor"/>
    <property type="match status" value="1"/>
</dbReference>
<dbReference type="RefSeq" id="WP_160823269.1">
    <property type="nucleotide sequence ID" value="NZ_JBHSXS010000023.1"/>
</dbReference>
<dbReference type="SMART" id="SM00387">
    <property type="entry name" value="HATPase_c"/>
    <property type="match status" value="1"/>
</dbReference>
<evidence type="ECO:0000256" key="5">
    <source>
        <dbReference type="ARBA" id="ARBA00022741"/>
    </source>
</evidence>
<dbReference type="GO" id="GO:0016301">
    <property type="term" value="F:kinase activity"/>
    <property type="evidence" value="ECO:0007669"/>
    <property type="project" value="UniProtKB-KW"/>
</dbReference>
<dbReference type="SUPFAM" id="SSF55874">
    <property type="entry name" value="ATPase domain of HSP90 chaperone/DNA topoisomerase II/histidine kinase"/>
    <property type="match status" value="1"/>
</dbReference>
<dbReference type="PANTHER" id="PTHR24421">
    <property type="entry name" value="NITRATE/NITRITE SENSOR PROTEIN NARX-RELATED"/>
    <property type="match status" value="1"/>
</dbReference>
<keyword evidence="12" id="KW-1185">Reference proteome</keyword>
<dbReference type="InterPro" id="IPR025828">
    <property type="entry name" value="Put_sensor_dom"/>
</dbReference>
<keyword evidence="6 11" id="KW-0418">Kinase</keyword>
<dbReference type="Pfam" id="PF02518">
    <property type="entry name" value="HATPase_c"/>
    <property type="match status" value="1"/>
</dbReference>
<accession>A0ABW2CQA4</accession>
<keyword evidence="9" id="KW-0472">Membrane</keyword>
<comment type="caution">
    <text evidence="11">The sequence shown here is derived from an EMBL/GenBank/DDBJ whole genome shotgun (WGS) entry which is preliminary data.</text>
</comment>
<dbReference type="InterPro" id="IPR050482">
    <property type="entry name" value="Sensor_HK_TwoCompSys"/>
</dbReference>
<keyword evidence="9" id="KW-1133">Transmembrane helix</keyword>
<feature type="transmembrane region" description="Helical" evidence="9">
    <location>
        <begin position="53"/>
        <end position="71"/>
    </location>
</feature>
<dbReference type="InterPro" id="IPR011712">
    <property type="entry name" value="Sig_transdc_His_kin_sub3_dim/P"/>
</dbReference>
<dbReference type="Gene3D" id="3.30.565.10">
    <property type="entry name" value="Histidine kinase-like ATPase, C-terminal domain"/>
    <property type="match status" value="1"/>
</dbReference>
<evidence type="ECO:0000256" key="4">
    <source>
        <dbReference type="ARBA" id="ARBA00022679"/>
    </source>
</evidence>
<keyword evidence="4" id="KW-0808">Transferase</keyword>
<keyword evidence="8" id="KW-0902">Two-component regulatory system</keyword>
<organism evidence="11 12">
    <name type="scientific">Actinomadura yumaensis</name>
    <dbReference type="NCBI Taxonomy" id="111807"/>
    <lineage>
        <taxon>Bacteria</taxon>
        <taxon>Bacillati</taxon>
        <taxon>Actinomycetota</taxon>
        <taxon>Actinomycetes</taxon>
        <taxon>Streptosporangiales</taxon>
        <taxon>Thermomonosporaceae</taxon>
        <taxon>Actinomadura</taxon>
    </lineage>
</organism>
<evidence type="ECO:0000256" key="2">
    <source>
        <dbReference type="ARBA" id="ARBA00012438"/>
    </source>
</evidence>